<comment type="caution">
    <text evidence="1">The sequence shown here is derived from an EMBL/GenBank/DDBJ whole genome shotgun (WGS) entry which is preliminary data.</text>
</comment>
<evidence type="ECO:0000313" key="1">
    <source>
        <dbReference type="EMBL" id="KKL64592.1"/>
    </source>
</evidence>
<dbReference type="AlphaFoldDB" id="A0A0F9GN63"/>
<feature type="non-terminal residue" evidence="1">
    <location>
        <position position="1"/>
    </location>
</feature>
<proteinExistence type="predicted"/>
<organism evidence="1">
    <name type="scientific">marine sediment metagenome</name>
    <dbReference type="NCBI Taxonomy" id="412755"/>
    <lineage>
        <taxon>unclassified sequences</taxon>
        <taxon>metagenomes</taxon>
        <taxon>ecological metagenomes</taxon>
    </lineage>
</organism>
<reference evidence="1" key="1">
    <citation type="journal article" date="2015" name="Nature">
        <title>Complex archaea that bridge the gap between prokaryotes and eukaryotes.</title>
        <authorList>
            <person name="Spang A."/>
            <person name="Saw J.H."/>
            <person name="Jorgensen S.L."/>
            <person name="Zaremba-Niedzwiedzka K."/>
            <person name="Martijn J."/>
            <person name="Lind A.E."/>
            <person name="van Eijk R."/>
            <person name="Schleper C."/>
            <person name="Guy L."/>
            <person name="Ettema T.J."/>
        </authorList>
    </citation>
    <scope>NUCLEOTIDE SEQUENCE</scope>
</reference>
<name>A0A0F9GN63_9ZZZZ</name>
<accession>A0A0F9GN63</accession>
<dbReference type="EMBL" id="LAZR01027794">
    <property type="protein sequence ID" value="KKL64592.1"/>
    <property type="molecule type" value="Genomic_DNA"/>
</dbReference>
<protein>
    <submittedName>
        <fullName evidence="1">Uncharacterized protein</fullName>
    </submittedName>
</protein>
<gene>
    <name evidence="1" type="ORF">LCGC14_2163420</name>
</gene>
<sequence>FLGEVGTESKPSEKIVSRILVGFDASIGKIKPKSSCQIKFIDPLVEACGQEWVDDCVYAFLFSLEDIEKWADSIYREL</sequence>